<name>A0A922IG75_DERFA</name>
<dbReference type="AlphaFoldDB" id="A0A922IG75"/>
<evidence type="ECO:0000256" key="1">
    <source>
        <dbReference type="SAM" id="MobiDB-lite"/>
    </source>
</evidence>
<feature type="compositionally biased region" description="Basic residues" evidence="1">
    <location>
        <begin position="119"/>
        <end position="140"/>
    </location>
</feature>
<dbReference type="EMBL" id="ASGP02000001">
    <property type="protein sequence ID" value="KAH9530256.1"/>
    <property type="molecule type" value="Genomic_DNA"/>
</dbReference>
<comment type="caution">
    <text evidence="2">The sequence shown here is derived from an EMBL/GenBank/DDBJ whole genome shotgun (WGS) entry which is preliminary data.</text>
</comment>
<gene>
    <name evidence="2" type="ORF">DERF_004074</name>
</gene>
<dbReference type="Proteomes" id="UP000790347">
    <property type="component" value="Unassembled WGS sequence"/>
</dbReference>
<reference evidence="2" key="2">
    <citation type="journal article" date="2022" name="Res Sq">
        <title>Comparative Genomics Reveals Insights into the Divergent Evolution of Astigmatic Mites and Household Pest Adaptations.</title>
        <authorList>
            <person name="Xiong Q."/>
            <person name="Wan A.T.-Y."/>
            <person name="Liu X.-Y."/>
            <person name="Fung C.S.-H."/>
            <person name="Xiao X."/>
            <person name="Malainual N."/>
            <person name="Hou J."/>
            <person name="Wang L."/>
            <person name="Wang M."/>
            <person name="Yang K."/>
            <person name="Cui Y."/>
            <person name="Leung E."/>
            <person name="Nong W."/>
            <person name="Shin S.-K."/>
            <person name="Au S."/>
            <person name="Jeong K.Y."/>
            <person name="Chew F.T."/>
            <person name="Hui J."/>
            <person name="Leung T.F."/>
            <person name="Tungtrongchitr A."/>
            <person name="Zhong N."/>
            <person name="Liu Z."/>
            <person name="Tsui S."/>
        </authorList>
    </citation>
    <scope>NUCLEOTIDE SEQUENCE</scope>
    <source>
        <strain evidence="2">Derf</strain>
        <tissue evidence="2">Whole organism</tissue>
    </source>
</reference>
<keyword evidence="3" id="KW-1185">Reference proteome</keyword>
<evidence type="ECO:0000313" key="3">
    <source>
        <dbReference type="Proteomes" id="UP000790347"/>
    </source>
</evidence>
<accession>A0A922IG75</accession>
<sequence>MDTYHSSELHDARTSLSFHRSSDTTVVHRLDSIGHHHHDHRSSSDSFTIELQQTISIAERTMIETYERKYLQELNNFERLSSIYNSYLLLHYLVCRDQNLLQRMGRKRQQRRQGERGRTKTKSKSKHRKNRNRKHNHRRR</sequence>
<proteinExistence type="predicted"/>
<reference evidence="2" key="1">
    <citation type="submission" date="2013-05" db="EMBL/GenBank/DDBJ databases">
        <authorList>
            <person name="Yim A.K.Y."/>
            <person name="Chan T.F."/>
            <person name="Ji K.M."/>
            <person name="Liu X.Y."/>
            <person name="Zhou J.W."/>
            <person name="Li R.Q."/>
            <person name="Yang K.Y."/>
            <person name="Li J."/>
            <person name="Li M."/>
            <person name="Law P.T.W."/>
            <person name="Wu Y.L."/>
            <person name="Cai Z.L."/>
            <person name="Qin H."/>
            <person name="Bao Y."/>
            <person name="Leung R.K.K."/>
            <person name="Ng P.K.S."/>
            <person name="Zou J."/>
            <person name="Zhong X.J."/>
            <person name="Ran P.X."/>
            <person name="Zhong N.S."/>
            <person name="Liu Z.G."/>
            <person name="Tsui S.K.W."/>
        </authorList>
    </citation>
    <scope>NUCLEOTIDE SEQUENCE</scope>
    <source>
        <strain evidence="2">Derf</strain>
        <tissue evidence="2">Whole organism</tissue>
    </source>
</reference>
<evidence type="ECO:0000313" key="2">
    <source>
        <dbReference type="EMBL" id="KAH9530256.1"/>
    </source>
</evidence>
<feature type="region of interest" description="Disordered" evidence="1">
    <location>
        <begin position="103"/>
        <end position="140"/>
    </location>
</feature>
<organism evidence="2 3">
    <name type="scientific">Dermatophagoides farinae</name>
    <name type="common">American house dust mite</name>
    <dbReference type="NCBI Taxonomy" id="6954"/>
    <lineage>
        <taxon>Eukaryota</taxon>
        <taxon>Metazoa</taxon>
        <taxon>Ecdysozoa</taxon>
        <taxon>Arthropoda</taxon>
        <taxon>Chelicerata</taxon>
        <taxon>Arachnida</taxon>
        <taxon>Acari</taxon>
        <taxon>Acariformes</taxon>
        <taxon>Sarcoptiformes</taxon>
        <taxon>Astigmata</taxon>
        <taxon>Psoroptidia</taxon>
        <taxon>Analgoidea</taxon>
        <taxon>Pyroglyphidae</taxon>
        <taxon>Dermatophagoidinae</taxon>
        <taxon>Dermatophagoides</taxon>
    </lineage>
</organism>
<protein>
    <submittedName>
        <fullName evidence="2">Uncharacterized protein</fullName>
    </submittedName>
</protein>